<evidence type="ECO:0000259" key="2">
    <source>
        <dbReference type="Pfam" id="PF14529"/>
    </source>
</evidence>
<feature type="domain" description="Endonuclease/exonuclease/phosphatase" evidence="2">
    <location>
        <begin position="117"/>
        <end position="190"/>
    </location>
</feature>
<sequence length="222" mass="25067">MEDRESWTVVQNRKLARPKPPTTPQPLTLLETIMLRPKAFNITQIPPYQFAYRLLNKPYKPAAPYSSPHRNASGKGTQKTQQSQEQNLPSLGSDNLKLTPQTRTQSATLPPTQPAVFWGYSKDSPKGKQLKKAMEDDGFTLLNTPDQYTRIGGAKQNNTSPDLTWVRHLPKGTHWDTWPDNIGSDHLPIVIAWVGIFSQAKEGSFIDWDNEVASARRSDPYE</sequence>
<dbReference type="GO" id="GO:0003824">
    <property type="term" value="F:catalytic activity"/>
    <property type="evidence" value="ECO:0007669"/>
    <property type="project" value="InterPro"/>
</dbReference>
<dbReference type="InterPro" id="IPR005135">
    <property type="entry name" value="Endo/exonuclease/phosphatase"/>
</dbReference>
<dbReference type="EMBL" id="JABSTV010001250">
    <property type="protein sequence ID" value="KAH7956366.1"/>
    <property type="molecule type" value="Genomic_DNA"/>
</dbReference>
<feature type="region of interest" description="Disordered" evidence="1">
    <location>
        <begin position="61"/>
        <end position="98"/>
    </location>
</feature>
<feature type="compositionally biased region" description="Polar residues" evidence="1">
    <location>
        <begin position="68"/>
        <end position="98"/>
    </location>
</feature>
<keyword evidence="4" id="KW-1185">Reference proteome</keyword>
<evidence type="ECO:0000313" key="3">
    <source>
        <dbReference type="EMBL" id="KAH7956366.1"/>
    </source>
</evidence>
<dbReference type="Gene3D" id="3.60.10.10">
    <property type="entry name" value="Endonuclease/exonuclease/phosphatase"/>
    <property type="match status" value="1"/>
</dbReference>
<evidence type="ECO:0000256" key="1">
    <source>
        <dbReference type="SAM" id="MobiDB-lite"/>
    </source>
</evidence>
<accession>A0A9D4PVD9</accession>
<dbReference type="Proteomes" id="UP000821837">
    <property type="component" value="Unassembled WGS sequence"/>
</dbReference>
<name>A0A9D4PVD9_RHISA</name>
<reference evidence="3" key="2">
    <citation type="submission" date="2021-09" db="EMBL/GenBank/DDBJ databases">
        <authorList>
            <person name="Jia N."/>
            <person name="Wang J."/>
            <person name="Shi W."/>
            <person name="Du L."/>
            <person name="Sun Y."/>
            <person name="Zhan W."/>
            <person name="Jiang J."/>
            <person name="Wang Q."/>
            <person name="Zhang B."/>
            <person name="Ji P."/>
            <person name="Sakyi L.B."/>
            <person name="Cui X."/>
            <person name="Yuan T."/>
            <person name="Jiang B."/>
            <person name="Yang W."/>
            <person name="Lam T.T.-Y."/>
            <person name="Chang Q."/>
            <person name="Ding S."/>
            <person name="Wang X."/>
            <person name="Zhu J."/>
            <person name="Ruan X."/>
            <person name="Zhao L."/>
            <person name="Wei J."/>
            <person name="Que T."/>
            <person name="Du C."/>
            <person name="Cheng J."/>
            <person name="Dai P."/>
            <person name="Han X."/>
            <person name="Huang E."/>
            <person name="Gao Y."/>
            <person name="Liu J."/>
            <person name="Shao H."/>
            <person name="Ye R."/>
            <person name="Li L."/>
            <person name="Wei W."/>
            <person name="Wang X."/>
            <person name="Wang C."/>
            <person name="Huo Q."/>
            <person name="Li W."/>
            <person name="Guo W."/>
            <person name="Chen H."/>
            <person name="Chen S."/>
            <person name="Zhou L."/>
            <person name="Zhou L."/>
            <person name="Ni X."/>
            <person name="Tian J."/>
            <person name="Zhou Y."/>
            <person name="Sheng Y."/>
            <person name="Liu T."/>
            <person name="Pan Y."/>
            <person name="Xia L."/>
            <person name="Li J."/>
            <person name="Zhao F."/>
            <person name="Cao W."/>
        </authorList>
    </citation>
    <scope>NUCLEOTIDE SEQUENCE</scope>
    <source>
        <strain evidence="3">Rsan-2018</strain>
        <tissue evidence="3">Larvae</tissue>
    </source>
</reference>
<dbReference type="InterPro" id="IPR036691">
    <property type="entry name" value="Endo/exonu/phosph_ase_sf"/>
</dbReference>
<evidence type="ECO:0000313" key="4">
    <source>
        <dbReference type="Proteomes" id="UP000821837"/>
    </source>
</evidence>
<feature type="region of interest" description="Disordered" evidence="1">
    <location>
        <begin position="1"/>
        <end position="25"/>
    </location>
</feature>
<dbReference type="SUPFAM" id="SSF56219">
    <property type="entry name" value="DNase I-like"/>
    <property type="match status" value="1"/>
</dbReference>
<organism evidence="3 4">
    <name type="scientific">Rhipicephalus sanguineus</name>
    <name type="common">Brown dog tick</name>
    <name type="synonym">Ixodes sanguineus</name>
    <dbReference type="NCBI Taxonomy" id="34632"/>
    <lineage>
        <taxon>Eukaryota</taxon>
        <taxon>Metazoa</taxon>
        <taxon>Ecdysozoa</taxon>
        <taxon>Arthropoda</taxon>
        <taxon>Chelicerata</taxon>
        <taxon>Arachnida</taxon>
        <taxon>Acari</taxon>
        <taxon>Parasitiformes</taxon>
        <taxon>Ixodida</taxon>
        <taxon>Ixodoidea</taxon>
        <taxon>Ixodidae</taxon>
        <taxon>Rhipicephalinae</taxon>
        <taxon>Rhipicephalus</taxon>
        <taxon>Rhipicephalus</taxon>
    </lineage>
</organism>
<protein>
    <recommendedName>
        <fullName evidence="2">Endonuclease/exonuclease/phosphatase domain-containing protein</fullName>
    </recommendedName>
</protein>
<dbReference type="Pfam" id="PF14529">
    <property type="entry name" value="Exo_endo_phos_2"/>
    <property type="match status" value="1"/>
</dbReference>
<reference evidence="3" key="1">
    <citation type="journal article" date="2020" name="Cell">
        <title>Large-Scale Comparative Analyses of Tick Genomes Elucidate Their Genetic Diversity and Vector Capacities.</title>
        <authorList>
            <consortium name="Tick Genome and Microbiome Consortium (TIGMIC)"/>
            <person name="Jia N."/>
            <person name="Wang J."/>
            <person name="Shi W."/>
            <person name="Du L."/>
            <person name="Sun Y."/>
            <person name="Zhan W."/>
            <person name="Jiang J.F."/>
            <person name="Wang Q."/>
            <person name="Zhang B."/>
            <person name="Ji P."/>
            <person name="Bell-Sakyi L."/>
            <person name="Cui X.M."/>
            <person name="Yuan T.T."/>
            <person name="Jiang B.G."/>
            <person name="Yang W.F."/>
            <person name="Lam T.T."/>
            <person name="Chang Q.C."/>
            <person name="Ding S.J."/>
            <person name="Wang X.J."/>
            <person name="Zhu J.G."/>
            <person name="Ruan X.D."/>
            <person name="Zhao L."/>
            <person name="Wei J.T."/>
            <person name="Ye R.Z."/>
            <person name="Que T.C."/>
            <person name="Du C.H."/>
            <person name="Zhou Y.H."/>
            <person name="Cheng J.X."/>
            <person name="Dai P.F."/>
            <person name="Guo W.B."/>
            <person name="Han X.H."/>
            <person name="Huang E.J."/>
            <person name="Li L.F."/>
            <person name="Wei W."/>
            <person name="Gao Y.C."/>
            <person name="Liu J.Z."/>
            <person name="Shao H.Z."/>
            <person name="Wang X."/>
            <person name="Wang C.C."/>
            <person name="Yang T.C."/>
            <person name="Huo Q.B."/>
            <person name="Li W."/>
            <person name="Chen H.Y."/>
            <person name="Chen S.E."/>
            <person name="Zhou L.G."/>
            <person name="Ni X.B."/>
            <person name="Tian J.H."/>
            <person name="Sheng Y."/>
            <person name="Liu T."/>
            <person name="Pan Y.S."/>
            <person name="Xia L.Y."/>
            <person name="Li J."/>
            <person name="Zhao F."/>
            <person name="Cao W.C."/>
        </authorList>
    </citation>
    <scope>NUCLEOTIDE SEQUENCE</scope>
    <source>
        <strain evidence="3">Rsan-2018</strain>
    </source>
</reference>
<gene>
    <name evidence="3" type="ORF">HPB52_008698</name>
</gene>
<dbReference type="AlphaFoldDB" id="A0A9D4PVD9"/>
<comment type="caution">
    <text evidence="3">The sequence shown here is derived from an EMBL/GenBank/DDBJ whole genome shotgun (WGS) entry which is preliminary data.</text>
</comment>
<proteinExistence type="predicted"/>